<evidence type="ECO:0000256" key="4">
    <source>
        <dbReference type="ARBA" id="ARBA00022825"/>
    </source>
</evidence>
<dbReference type="EC" id="3.4.21.96" evidence="9"/>
<dbReference type="AlphaFoldDB" id="A0A097AUI5"/>
<protein>
    <submittedName>
        <fullName evidence="9">PII-type proteinase PrtP</fullName>
        <ecNumber evidence="9">3.4.21.96</ecNumber>
    </submittedName>
</protein>
<dbReference type="eggNOG" id="COG1404">
    <property type="taxonomic scope" value="Bacteria"/>
</dbReference>
<keyword evidence="2" id="KW-0645">Protease</keyword>
<dbReference type="Pfam" id="PF05922">
    <property type="entry name" value="Inhibitor_I9"/>
    <property type="match status" value="1"/>
</dbReference>
<gene>
    <name evidence="9" type="primary">prtP</name>
    <name evidence="9" type="ORF">TKV_c23370</name>
</gene>
<dbReference type="PANTHER" id="PTHR43806">
    <property type="entry name" value="PEPTIDASE S8"/>
    <property type="match status" value="1"/>
</dbReference>
<evidence type="ECO:0000256" key="2">
    <source>
        <dbReference type="ARBA" id="ARBA00022670"/>
    </source>
</evidence>
<dbReference type="InterPro" id="IPR023827">
    <property type="entry name" value="Peptidase_S8_Asp-AS"/>
</dbReference>
<evidence type="ECO:0000256" key="5">
    <source>
        <dbReference type="PROSITE-ProRule" id="PRU01240"/>
    </source>
</evidence>
<evidence type="ECO:0000256" key="6">
    <source>
        <dbReference type="SAM" id="SignalP"/>
    </source>
</evidence>
<evidence type="ECO:0000256" key="3">
    <source>
        <dbReference type="ARBA" id="ARBA00022801"/>
    </source>
</evidence>
<dbReference type="InterPro" id="IPR010259">
    <property type="entry name" value="S8pro/Inhibitor_I9"/>
</dbReference>
<feature type="signal peptide" evidence="6">
    <location>
        <begin position="1"/>
        <end position="23"/>
    </location>
</feature>
<dbReference type="STRING" id="2325.TKV_c23370"/>
<evidence type="ECO:0000313" key="9">
    <source>
        <dbReference type="EMBL" id="AIS53463.1"/>
    </source>
</evidence>
<dbReference type="HOGENOM" id="CLU_735546_0_0_9"/>
<proteinExistence type="inferred from homology"/>
<dbReference type="InterPro" id="IPR036852">
    <property type="entry name" value="Peptidase_S8/S53_dom_sf"/>
</dbReference>
<dbReference type="SUPFAM" id="SSF52743">
    <property type="entry name" value="Subtilisin-like"/>
    <property type="match status" value="1"/>
</dbReference>
<dbReference type="EMBL" id="CP009170">
    <property type="protein sequence ID" value="AIS53463.1"/>
    <property type="molecule type" value="Genomic_DNA"/>
</dbReference>
<comment type="similarity">
    <text evidence="1 5">Belongs to the peptidase S8 family.</text>
</comment>
<keyword evidence="10" id="KW-1185">Reference proteome</keyword>
<dbReference type="KEGG" id="tki:TKV_c23370"/>
<keyword evidence="3 9" id="KW-0378">Hydrolase</keyword>
<feature type="domain" description="Inhibitor I9" evidence="8">
    <location>
        <begin position="99"/>
        <end position="185"/>
    </location>
</feature>
<name>A0A097AUI5_THEKI</name>
<dbReference type="Pfam" id="PF00082">
    <property type="entry name" value="Peptidase_S8"/>
    <property type="match status" value="1"/>
</dbReference>
<dbReference type="PROSITE" id="PS00136">
    <property type="entry name" value="SUBTILASE_ASP"/>
    <property type="match status" value="1"/>
</dbReference>
<dbReference type="InterPro" id="IPR050131">
    <property type="entry name" value="Peptidase_S8_subtilisin-like"/>
</dbReference>
<dbReference type="InterPro" id="IPR015500">
    <property type="entry name" value="Peptidase_S8_subtilisin-rel"/>
</dbReference>
<keyword evidence="6" id="KW-0732">Signal</keyword>
<organism evidence="9 10">
    <name type="scientific">Thermoanaerobacter kivui</name>
    <name type="common">Acetogenium kivui</name>
    <dbReference type="NCBI Taxonomy" id="2325"/>
    <lineage>
        <taxon>Bacteria</taxon>
        <taxon>Bacillati</taxon>
        <taxon>Bacillota</taxon>
        <taxon>Clostridia</taxon>
        <taxon>Thermoanaerobacterales</taxon>
        <taxon>Thermoanaerobacteraceae</taxon>
        <taxon>Thermoanaerobacter</taxon>
    </lineage>
</organism>
<dbReference type="GO" id="GO:0004252">
    <property type="term" value="F:serine-type endopeptidase activity"/>
    <property type="evidence" value="ECO:0007669"/>
    <property type="project" value="InterPro"/>
</dbReference>
<dbReference type="InterPro" id="IPR000209">
    <property type="entry name" value="Peptidase_S8/S53_dom"/>
</dbReference>
<sequence length="376" mass="41835">MGKRFLVFLIAFTLVFSAFSSFGYSQQMPSSDNPKLTLDSLKIDYNLVKQIAKDNFKETAKPYQSKSKVVKQFGEEMQNLRDGSKQEIEKYNPDETVRVIVELEKDSLASFALKSNKTLKTLTQNEKTTVLNKITQEQTQLKSVLSKNFNFKPRHTYKTVLNGISGEVKVKDIEKIKTLPGVKDVRIANEYFLDMTTAIYSTNAPTVWNDLGYKGEGMVVAIIDTGIDYRHQDMKITDPTKVKLTKEKVEEIAKETGKPYKYFTDKVPVGWNWADNNDQIIDIGATQSMHGQHVAGIVAANGNIKGVAPEAQLIAEKVFSNNPNFASAFSDDIVAGIDHAVAFGADVINMSLGSTAGFVRPDDPEHLAIKMLLTMA</sequence>
<comment type="caution">
    <text evidence="5">Lacks conserved residue(s) required for the propagation of feature annotation.</text>
</comment>
<dbReference type="GO" id="GO:0006508">
    <property type="term" value="P:proteolysis"/>
    <property type="evidence" value="ECO:0007669"/>
    <property type="project" value="UniProtKB-KW"/>
</dbReference>
<keyword evidence="4" id="KW-0720">Serine protease</keyword>
<evidence type="ECO:0000256" key="1">
    <source>
        <dbReference type="ARBA" id="ARBA00011073"/>
    </source>
</evidence>
<reference evidence="10" key="1">
    <citation type="journal article" date="2015" name="Genome Announc.">
        <title>Whole-Genome Sequences of 80 Environmental and Clinical Isolates of Burkholderia pseudomallei.</title>
        <authorList>
            <person name="Johnson S.L."/>
            <person name="Baker A.L."/>
            <person name="Chain P.S."/>
            <person name="Currie B.J."/>
            <person name="Daligault H.E."/>
            <person name="Davenport K.W."/>
            <person name="Davis C.B."/>
            <person name="Inglis T.J."/>
            <person name="Kaestli M."/>
            <person name="Koren S."/>
            <person name="Mayo M."/>
            <person name="Merritt A.J."/>
            <person name="Price E.P."/>
            <person name="Sarovich D.S."/>
            <person name="Warner J."/>
            <person name="Rosovitz M.J."/>
        </authorList>
    </citation>
    <scope>NUCLEOTIDE SEQUENCE [LARGE SCALE GENOMIC DNA]</scope>
    <source>
        <strain evidence="10">DSM 2030</strain>
    </source>
</reference>
<dbReference type="PANTHER" id="PTHR43806:SF65">
    <property type="entry name" value="SERINE PROTEASE APRX"/>
    <property type="match status" value="1"/>
</dbReference>
<evidence type="ECO:0000313" key="10">
    <source>
        <dbReference type="Proteomes" id="UP000029669"/>
    </source>
</evidence>
<dbReference type="Proteomes" id="UP000029669">
    <property type="component" value="Chromosome"/>
</dbReference>
<evidence type="ECO:0000259" key="7">
    <source>
        <dbReference type="Pfam" id="PF00082"/>
    </source>
</evidence>
<dbReference type="PROSITE" id="PS51892">
    <property type="entry name" value="SUBTILASE"/>
    <property type="match status" value="1"/>
</dbReference>
<dbReference type="Gene3D" id="3.40.50.200">
    <property type="entry name" value="Peptidase S8/S53 domain"/>
    <property type="match status" value="1"/>
</dbReference>
<feature type="domain" description="Peptidase S8/S53" evidence="7">
    <location>
        <begin position="215"/>
        <end position="359"/>
    </location>
</feature>
<dbReference type="RefSeq" id="WP_268870082.1">
    <property type="nucleotide sequence ID" value="NZ_CP009170.1"/>
</dbReference>
<evidence type="ECO:0000259" key="8">
    <source>
        <dbReference type="Pfam" id="PF05922"/>
    </source>
</evidence>
<accession>A0A097AUI5</accession>
<feature type="chain" id="PRO_5001928271" evidence="6">
    <location>
        <begin position="24"/>
        <end position="376"/>
    </location>
</feature>
<dbReference type="PRINTS" id="PR00723">
    <property type="entry name" value="SUBTILISIN"/>
</dbReference>